<dbReference type="EMBL" id="CP024899">
    <property type="protein sequence ID" value="ATX66915.1"/>
    <property type="molecule type" value="Genomic_DNA"/>
</dbReference>
<evidence type="ECO:0000256" key="2">
    <source>
        <dbReference type="ARBA" id="ARBA00023002"/>
    </source>
</evidence>
<dbReference type="InterPro" id="IPR016163">
    <property type="entry name" value="Ald_DH_C"/>
</dbReference>
<evidence type="ECO:0000313" key="7">
    <source>
        <dbReference type="Proteomes" id="UP000228948"/>
    </source>
</evidence>
<dbReference type="Pfam" id="PF00171">
    <property type="entry name" value="Aldedh"/>
    <property type="match status" value="1"/>
</dbReference>
<dbReference type="Gene3D" id="3.40.309.10">
    <property type="entry name" value="Aldehyde Dehydrogenase, Chain A, domain 2"/>
    <property type="match status" value="1"/>
</dbReference>
<dbReference type="InterPro" id="IPR050740">
    <property type="entry name" value="Aldehyde_DH_Superfamily"/>
</dbReference>
<feature type="active site" evidence="3">
    <location>
        <position position="266"/>
    </location>
</feature>
<dbReference type="GO" id="GO:0009450">
    <property type="term" value="P:gamma-aminobutyric acid catabolic process"/>
    <property type="evidence" value="ECO:0007669"/>
    <property type="project" value="InterPro"/>
</dbReference>
<evidence type="ECO:0000256" key="3">
    <source>
        <dbReference type="PROSITE-ProRule" id="PRU10007"/>
    </source>
</evidence>
<feature type="domain" description="Aldehyde dehydrogenase" evidence="5">
    <location>
        <begin position="29"/>
        <end position="489"/>
    </location>
</feature>
<comment type="similarity">
    <text evidence="1 4">Belongs to the aldehyde dehydrogenase family.</text>
</comment>
<evidence type="ECO:0000313" key="6">
    <source>
        <dbReference type="EMBL" id="ATX66915.1"/>
    </source>
</evidence>
<dbReference type="PROSITE" id="PS00070">
    <property type="entry name" value="ALDEHYDE_DEHYDR_CYS"/>
    <property type="match status" value="1"/>
</dbReference>
<dbReference type="STRING" id="441209.GCA_001870665_02719"/>
<dbReference type="InterPro" id="IPR016160">
    <property type="entry name" value="Ald_DH_CS_CYS"/>
</dbReference>
<sequence length="493" mass="52996">MLDHQSTDLKSRLKDPSLLETRAYLAGEWVGADDGATFDVINPARGDVIAKVADLGRAETARAIAAADTARRDWAARTGKDRAAVLRKWYELMMENQEDLALILTAEMGKPLAEARGEIAYGASFVEWFGEEAKRVYGETIPGHQPDKRISVIRQPIGVAASITPWNFPNAMIARKVAPALAVGCGFVARPAAETPLSALAMAVLAERAGVPTGVLSVITSSRASDIGKEFCENPIVRKLTFTGSTEVGRILLRQSADQVMKCSMELGGNAPFIVFDDADLDAAVQGAMMSKYRNNGQTCVCANRIYVQAGIYDAFAQKLKAAVEKLNVGDGLAEGSDLGPLINEEAVTKIEDHISDIVAKGGQVLTGGRRHGNGGTFFEPTVLTGVTQDMKVAQEETFGPMAPLFRFDTEEEVIAHANDTIFGLACYFYARDIGRITRVQEALEYGIVGVNTGLISSEVAPFGGVKQSGLGREGSHHGIDDYLEMKYICLSV</sequence>
<dbReference type="InterPro" id="IPR015590">
    <property type="entry name" value="Aldehyde_DH_dom"/>
</dbReference>
<dbReference type="NCBIfam" id="TIGR01780">
    <property type="entry name" value="SSADH"/>
    <property type="match status" value="1"/>
</dbReference>
<dbReference type="SUPFAM" id="SSF53720">
    <property type="entry name" value="ALDH-like"/>
    <property type="match status" value="1"/>
</dbReference>
<evidence type="ECO:0000259" key="5">
    <source>
        <dbReference type="Pfam" id="PF00171"/>
    </source>
</evidence>
<dbReference type="InterPro" id="IPR029510">
    <property type="entry name" value="Ald_DH_CS_GLU"/>
</dbReference>
<reference evidence="6 7" key="1">
    <citation type="submission" date="2017-11" db="EMBL/GenBank/DDBJ databases">
        <title>Revised Sequence and Annotation of the Rhodobaca barguzinensis strain alga05 Genome.</title>
        <authorList>
            <person name="Kopejtka K."/>
            <person name="Tomasch J.M."/>
            <person name="Bunk B."/>
            <person name="Koblizek M."/>
        </authorList>
    </citation>
    <scope>NUCLEOTIDE SEQUENCE [LARGE SCALE GENOMIC DNA]</scope>
    <source>
        <strain evidence="7">alga05</strain>
    </source>
</reference>
<dbReference type="FunFam" id="3.40.605.10:FF:000005">
    <property type="entry name" value="Succinate-semialdehyde dehydrogenase I"/>
    <property type="match status" value="1"/>
</dbReference>
<dbReference type="GO" id="GO:0005829">
    <property type="term" value="C:cytosol"/>
    <property type="evidence" value="ECO:0007669"/>
    <property type="project" value="TreeGrafter"/>
</dbReference>
<keyword evidence="7" id="KW-1185">Reference proteome</keyword>
<dbReference type="InterPro" id="IPR016162">
    <property type="entry name" value="Ald_DH_N"/>
</dbReference>
<dbReference type="CDD" id="cd07103">
    <property type="entry name" value="ALDH_F5_SSADH_GabD"/>
    <property type="match status" value="1"/>
</dbReference>
<dbReference type="RefSeq" id="WP_071481376.1">
    <property type="nucleotide sequence ID" value="NZ_CP024899.1"/>
</dbReference>
<dbReference type="OrthoDB" id="9812625at2"/>
<dbReference type="PANTHER" id="PTHR43353:SF5">
    <property type="entry name" value="SUCCINATE-SEMIALDEHYDE DEHYDROGENASE, MITOCHONDRIAL"/>
    <property type="match status" value="1"/>
</dbReference>
<keyword evidence="2 4" id="KW-0560">Oxidoreductase</keyword>
<dbReference type="Proteomes" id="UP000228948">
    <property type="component" value="Chromosome"/>
</dbReference>
<dbReference type="PROSITE" id="PS00687">
    <property type="entry name" value="ALDEHYDE_DEHYDR_GLU"/>
    <property type="match status" value="1"/>
</dbReference>
<proteinExistence type="inferred from homology"/>
<evidence type="ECO:0000256" key="1">
    <source>
        <dbReference type="ARBA" id="ARBA00009986"/>
    </source>
</evidence>
<accession>A0A2K8KGM5</accession>
<dbReference type="GO" id="GO:0004777">
    <property type="term" value="F:succinate-semialdehyde dehydrogenase (NAD+) activity"/>
    <property type="evidence" value="ECO:0007669"/>
    <property type="project" value="TreeGrafter"/>
</dbReference>
<dbReference type="InterPro" id="IPR016161">
    <property type="entry name" value="Ald_DH/histidinol_DH"/>
</dbReference>
<evidence type="ECO:0000256" key="4">
    <source>
        <dbReference type="RuleBase" id="RU003345"/>
    </source>
</evidence>
<organism evidence="6 7">
    <name type="scientific">Roseinatronobacter bogoriensis subsp. barguzinensis</name>
    <dbReference type="NCBI Taxonomy" id="441209"/>
    <lineage>
        <taxon>Bacteria</taxon>
        <taxon>Pseudomonadati</taxon>
        <taxon>Pseudomonadota</taxon>
        <taxon>Alphaproteobacteria</taxon>
        <taxon>Rhodobacterales</taxon>
        <taxon>Paracoccaceae</taxon>
        <taxon>Roseinatronobacter</taxon>
    </lineage>
</organism>
<dbReference type="AlphaFoldDB" id="A0A2K8KGM5"/>
<protein>
    <submittedName>
        <fullName evidence="6">NAD-dependent succinate-semialdehyde dehydrogenase</fullName>
        <ecNumber evidence="6">1.2.1.16</ecNumber>
    </submittedName>
</protein>
<dbReference type="PANTHER" id="PTHR43353">
    <property type="entry name" value="SUCCINATE-SEMIALDEHYDE DEHYDROGENASE, MITOCHONDRIAL"/>
    <property type="match status" value="1"/>
</dbReference>
<dbReference type="KEGG" id="rbg:BG454_14680"/>
<dbReference type="InterPro" id="IPR010102">
    <property type="entry name" value="Succ_semiAld_DH"/>
</dbReference>
<gene>
    <name evidence="6" type="primary">gabD</name>
    <name evidence="6" type="ORF">BG454_14680</name>
</gene>
<dbReference type="FunFam" id="3.40.309.10:FF:000004">
    <property type="entry name" value="Succinate-semialdehyde dehydrogenase I"/>
    <property type="match status" value="1"/>
</dbReference>
<name>A0A2K8KGM5_9RHOB</name>
<dbReference type="Gene3D" id="3.40.605.10">
    <property type="entry name" value="Aldehyde Dehydrogenase, Chain A, domain 1"/>
    <property type="match status" value="1"/>
</dbReference>
<dbReference type="EC" id="1.2.1.16" evidence="6"/>